<dbReference type="GO" id="GO:0070482">
    <property type="term" value="P:response to oxygen levels"/>
    <property type="evidence" value="ECO:0007669"/>
    <property type="project" value="TreeGrafter"/>
</dbReference>
<dbReference type="InterPro" id="IPR029787">
    <property type="entry name" value="Nucleotide_cyclase"/>
</dbReference>
<keyword evidence="2" id="KW-0547">Nucleotide-binding</keyword>
<accession>A0A0B6ZRC8</accession>
<feature type="domain" description="Guanylate cyclase" evidence="5">
    <location>
        <begin position="106"/>
        <end position="235"/>
    </location>
</feature>
<dbReference type="SUPFAM" id="SSF55073">
    <property type="entry name" value="Nucleotide cyclase"/>
    <property type="match status" value="1"/>
</dbReference>
<protein>
    <recommendedName>
        <fullName evidence="1">guanylate cyclase</fullName>
        <ecNumber evidence="1">4.6.1.2</ecNumber>
    </recommendedName>
</protein>
<sequence length="369" mass="41340">MLWLFCVLHCNLDDMLKAGLYLHDLNMFDSSRDLVLAGQQCASDLEYGMEKQIAWSKQIEETLNKLDIARQQSEKLINSMLTKSIADRLKQGDDAVDTCEAFPQVTILFSYLERFSDICTEGTPMQTVQCIQNVTEVYDKIVDKYNLFKVETLGDGVYMVAGGVPDKCCDHAQKIAGLALELVENAMYVKNPITGAGMQIRIGMHTGSVVAGIVGKRTPQYCLFGDTVNTAARMQTNSEPGRIHLSQPSRDCLKETGFVTVYRGKIHVKGKGEMRTYWLAGKQGDESTRLMCKIFREEHLKRKQGGTENPYDVHGLHNSASTSTFITLSELSDEEERELELTLHNVIDCDYKGNILEDSATLKIPLNTQ</sequence>
<reference evidence="6" key="1">
    <citation type="submission" date="2014-12" db="EMBL/GenBank/DDBJ databases">
        <title>Insight into the proteome of Arion vulgaris.</title>
        <authorList>
            <person name="Aradska J."/>
            <person name="Bulat T."/>
            <person name="Smidak R."/>
            <person name="Sarate P."/>
            <person name="Gangsoo J."/>
            <person name="Sialana F."/>
            <person name="Bilban M."/>
            <person name="Lubec G."/>
        </authorList>
    </citation>
    <scope>NUCLEOTIDE SEQUENCE</scope>
    <source>
        <tissue evidence="6">Skin</tissue>
    </source>
</reference>
<dbReference type="PANTHER" id="PTHR45655">
    <property type="entry name" value="GUANYLATE CYCLASE SOLUBLE SUBUNIT BETA-2"/>
    <property type="match status" value="1"/>
</dbReference>
<gene>
    <name evidence="6" type="primary">ORF77017</name>
</gene>
<dbReference type="CDD" id="cd07302">
    <property type="entry name" value="CHD"/>
    <property type="match status" value="1"/>
</dbReference>
<dbReference type="InterPro" id="IPR011645">
    <property type="entry name" value="HNOB_dom_associated"/>
</dbReference>
<dbReference type="PROSITE" id="PS50125">
    <property type="entry name" value="GUANYLATE_CYCLASE_2"/>
    <property type="match status" value="1"/>
</dbReference>
<keyword evidence="3" id="KW-0456">Lyase</keyword>
<dbReference type="GO" id="GO:0004383">
    <property type="term" value="F:guanylate cyclase activity"/>
    <property type="evidence" value="ECO:0007669"/>
    <property type="project" value="UniProtKB-EC"/>
</dbReference>
<dbReference type="AlphaFoldDB" id="A0A0B6ZRC8"/>
<dbReference type="Pfam" id="PF00211">
    <property type="entry name" value="Guanylate_cyc"/>
    <property type="match status" value="1"/>
</dbReference>
<dbReference type="Gene3D" id="6.10.250.780">
    <property type="match status" value="1"/>
</dbReference>
<evidence type="ECO:0000256" key="3">
    <source>
        <dbReference type="ARBA" id="ARBA00023239"/>
    </source>
</evidence>
<evidence type="ECO:0000256" key="1">
    <source>
        <dbReference type="ARBA" id="ARBA00012202"/>
    </source>
</evidence>
<dbReference type="PANTHER" id="PTHR45655:SF5">
    <property type="entry name" value="SOLUBLE GUANYLATE CYCLASE 89DA-RELATED"/>
    <property type="match status" value="1"/>
</dbReference>
<dbReference type="SMART" id="SM00044">
    <property type="entry name" value="CYCc"/>
    <property type="match status" value="1"/>
</dbReference>
<dbReference type="FunFam" id="3.30.70.1230:FF:000030">
    <property type="entry name" value="Si:ch211-215j19.12"/>
    <property type="match status" value="1"/>
</dbReference>
<dbReference type="GO" id="GO:0019934">
    <property type="term" value="P:cGMP-mediated signaling"/>
    <property type="evidence" value="ECO:0007669"/>
    <property type="project" value="TreeGrafter"/>
</dbReference>
<dbReference type="EC" id="4.6.1.2" evidence="1"/>
<dbReference type="EMBL" id="HACG01024258">
    <property type="protein sequence ID" value="CEK71123.1"/>
    <property type="molecule type" value="Transcribed_RNA"/>
</dbReference>
<proteinExistence type="predicted"/>
<evidence type="ECO:0000313" key="6">
    <source>
        <dbReference type="EMBL" id="CEK71123.1"/>
    </source>
</evidence>
<keyword evidence="4" id="KW-0141">cGMP biosynthesis</keyword>
<dbReference type="GO" id="GO:0008074">
    <property type="term" value="C:guanylate cyclase complex, soluble"/>
    <property type="evidence" value="ECO:0007669"/>
    <property type="project" value="TreeGrafter"/>
</dbReference>
<dbReference type="GO" id="GO:0000166">
    <property type="term" value="F:nucleotide binding"/>
    <property type="evidence" value="ECO:0007669"/>
    <property type="project" value="UniProtKB-KW"/>
</dbReference>
<dbReference type="InterPro" id="IPR001054">
    <property type="entry name" value="A/G_cyclase"/>
</dbReference>
<organism evidence="6">
    <name type="scientific">Arion vulgaris</name>
    <dbReference type="NCBI Taxonomy" id="1028688"/>
    <lineage>
        <taxon>Eukaryota</taxon>
        <taxon>Metazoa</taxon>
        <taxon>Spiralia</taxon>
        <taxon>Lophotrochozoa</taxon>
        <taxon>Mollusca</taxon>
        <taxon>Gastropoda</taxon>
        <taxon>Heterobranchia</taxon>
        <taxon>Euthyneura</taxon>
        <taxon>Panpulmonata</taxon>
        <taxon>Eupulmonata</taxon>
        <taxon>Stylommatophora</taxon>
        <taxon>Helicina</taxon>
        <taxon>Arionoidea</taxon>
        <taxon>Arionidae</taxon>
        <taxon>Arion</taxon>
    </lineage>
</organism>
<evidence type="ECO:0000259" key="5">
    <source>
        <dbReference type="PROSITE" id="PS50125"/>
    </source>
</evidence>
<name>A0A0B6ZRC8_9EUPU</name>
<dbReference type="Gene3D" id="3.30.70.1230">
    <property type="entry name" value="Nucleotide cyclase"/>
    <property type="match status" value="1"/>
</dbReference>
<dbReference type="Pfam" id="PF07701">
    <property type="entry name" value="HNOBA"/>
    <property type="match status" value="1"/>
</dbReference>
<evidence type="ECO:0000256" key="2">
    <source>
        <dbReference type="ARBA" id="ARBA00022741"/>
    </source>
</evidence>
<evidence type="ECO:0000256" key="4">
    <source>
        <dbReference type="ARBA" id="ARBA00023293"/>
    </source>
</evidence>